<evidence type="ECO:0000313" key="3">
    <source>
        <dbReference type="EMBL" id="MBF2708070.1"/>
    </source>
</evidence>
<name>A0A930UCV0_9FLAO</name>
<protein>
    <submittedName>
        <fullName evidence="3">Alpha/beta fold hydrolase</fullName>
    </submittedName>
</protein>
<feature type="domain" description="AB hydrolase-1" evidence="2">
    <location>
        <begin position="66"/>
        <end position="167"/>
    </location>
</feature>
<dbReference type="InterPro" id="IPR000073">
    <property type="entry name" value="AB_hydrolase_1"/>
</dbReference>
<reference evidence="3" key="1">
    <citation type="submission" date="2020-11" db="EMBL/GenBank/DDBJ databases">
        <title>Genome of Flavobacterium soyangense.</title>
        <authorList>
            <person name="Liu Q."/>
            <person name="Xin Y.-H."/>
        </authorList>
    </citation>
    <scope>NUCLEOTIDE SEQUENCE</scope>
    <source>
        <strain evidence="3">CGMCC 1.13493</strain>
    </source>
</reference>
<dbReference type="PANTHER" id="PTHR42977:SF3">
    <property type="entry name" value="AB HYDROLASE-1 DOMAIN-CONTAINING PROTEIN"/>
    <property type="match status" value="1"/>
</dbReference>
<evidence type="ECO:0000259" key="2">
    <source>
        <dbReference type="Pfam" id="PF00561"/>
    </source>
</evidence>
<dbReference type="InterPro" id="IPR051340">
    <property type="entry name" value="Haloalkane_dehalogenase"/>
</dbReference>
<proteinExistence type="predicted"/>
<keyword evidence="4" id="KW-1185">Reference proteome</keyword>
<dbReference type="Proteomes" id="UP000646211">
    <property type="component" value="Unassembled WGS sequence"/>
</dbReference>
<dbReference type="EMBL" id="JADHEC010000008">
    <property type="protein sequence ID" value="MBF2708070.1"/>
    <property type="molecule type" value="Genomic_DNA"/>
</dbReference>
<gene>
    <name evidence="3" type="ORF">IR213_05615</name>
</gene>
<dbReference type="GO" id="GO:0004301">
    <property type="term" value="F:epoxide hydrolase activity"/>
    <property type="evidence" value="ECO:0007669"/>
    <property type="project" value="TreeGrafter"/>
</dbReference>
<evidence type="ECO:0000313" key="4">
    <source>
        <dbReference type="Proteomes" id="UP000646211"/>
    </source>
</evidence>
<keyword evidence="1 3" id="KW-0378">Hydrolase</keyword>
<dbReference type="AlphaFoldDB" id="A0A930UCV0"/>
<dbReference type="PRINTS" id="PR00111">
    <property type="entry name" value="ABHYDROLASE"/>
</dbReference>
<evidence type="ECO:0000256" key="1">
    <source>
        <dbReference type="ARBA" id="ARBA00022801"/>
    </source>
</evidence>
<dbReference type="RefSeq" id="WP_194311332.1">
    <property type="nucleotide sequence ID" value="NZ_JADHEC010000008.1"/>
</dbReference>
<sequence length="257" mass="29830">MAHLKVLRGYEGTPKVRGFFNSIQGKFKDGKLKSTFFKFKNPIDYQIKNVEGVDIFYKEAGQKTKPSLVLLHGFSTSSYFYNDLINRLSNEYHIIAPDYPGFGDSEKPSFTDFEYTLENYAKIFSNLLSDLNIRNYSLYLMDSGIPLGLYMENLYPEKIKSLIIQSDCSHKDVSEACRNLLYSFWKNKVIQNKVKVLDNSLCVDGSNLQCYYEGFKSNSSTTDNFGLDLRHLWLYNIGDINLALFYDYQNFLKMSHY</sequence>
<organism evidence="3 4">
    <name type="scientific">Flavobacterium soyangense</name>
    <dbReference type="NCBI Taxonomy" id="2023265"/>
    <lineage>
        <taxon>Bacteria</taxon>
        <taxon>Pseudomonadati</taxon>
        <taxon>Bacteroidota</taxon>
        <taxon>Flavobacteriia</taxon>
        <taxon>Flavobacteriales</taxon>
        <taxon>Flavobacteriaceae</taxon>
        <taxon>Flavobacterium</taxon>
    </lineage>
</organism>
<accession>A0A930UCV0</accession>
<dbReference type="SUPFAM" id="SSF53474">
    <property type="entry name" value="alpha/beta-Hydrolases"/>
    <property type="match status" value="1"/>
</dbReference>
<dbReference type="Pfam" id="PF00561">
    <property type="entry name" value="Abhydrolase_1"/>
    <property type="match status" value="1"/>
</dbReference>
<comment type="caution">
    <text evidence="3">The sequence shown here is derived from an EMBL/GenBank/DDBJ whole genome shotgun (WGS) entry which is preliminary data.</text>
</comment>
<dbReference type="Gene3D" id="3.40.50.1820">
    <property type="entry name" value="alpha/beta hydrolase"/>
    <property type="match status" value="1"/>
</dbReference>
<dbReference type="InterPro" id="IPR029058">
    <property type="entry name" value="AB_hydrolase_fold"/>
</dbReference>
<dbReference type="PANTHER" id="PTHR42977">
    <property type="entry name" value="HYDROLASE-RELATED"/>
    <property type="match status" value="1"/>
</dbReference>